<dbReference type="RefSeq" id="WP_342069914.1">
    <property type="nucleotide sequence ID" value="NZ_CP151762.1"/>
</dbReference>
<keyword evidence="1" id="KW-0812">Transmembrane</keyword>
<feature type="signal peptide" evidence="2">
    <location>
        <begin position="1"/>
        <end position="18"/>
    </location>
</feature>
<feature type="chain" id="PRO_5042895873" evidence="2">
    <location>
        <begin position="19"/>
        <end position="72"/>
    </location>
</feature>
<evidence type="ECO:0000256" key="1">
    <source>
        <dbReference type="SAM" id="Phobius"/>
    </source>
</evidence>
<evidence type="ECO:0000313" key="4">
    <source>
        <dbReference type="Proteomes" id="UP001451782"/>
    </source>
</evidence>
<dbReference type="Proteomes" id="UP001451782">
    <property type="component" value="Chromosome"/>
</dbReference>
<dbReference type="KEGG" id="yag:AABB28_17100"/>
<evidence type="ECO:0000256" key="2">
    <source>
        <dbReference type="SAM" id="SignalP"/>
    </source>
</evidence>
<sequence>MRGLLTFIFLVAGSSAFAHPGHWAEVAGHGHWIAGAAIALAGLAALWGASKEKAAKKDDVEAEDEELEEETA</sequence>
<keyword evidence="1" id="KW-0472">Membrane</keyword>
<feature type="transmembrane region" description="Helical" evidence="1">
    <location>
        <begin position="28"/>
        <end position="47"/>
    </location>
</feature>
<keyword evidence="1" id="KW-1133">Transmembrane helix</keyword>
<dbReference type="AlphaFoldDB" id="A0AAN0M5N1"/>
<dbReference type="EMBL" id="CP151762">
    <property type="protein sequence ID" value="WZU63533.1"/>
    <property type="molecule type" value="Genomic_DNA"/>
</dbReference>
<gene>
    <name evidence="3" type="ORF">AABB28_17100</name>
</gene>
<reference evidence="3 4" key="1">
    <citation type="submission" date="2024-04" db="EMBL/GenBank/DDBJ databases">
        <title>Phylogenomic analyses of a clade within the roseobacter group suggest taxonomic reassignments of species of the genera Aestuariivita, Citreicella, Loktanella, Nautella, Pelagibaca, Ruegeria, Thalassobius, Thiobacimonas and Tropicibacter, and the proposal o.</title>
        <authorList>
            <person name="Jeon C.O."/>
        </authorList>
    </citation>
    <scope>NUCLEOTIDE SEQUENCE [LARGE SCALE GENOMIC DNA]</scope>
    <source>
        <strain evidence="3 4">G8-12</strain>
    </source>
</reference>
<name>A0AAN0M5N1_9RHOB</name>
<keyword evidence="2" id="KW-0732">Signal</keyword>
<organism evidence="3 4">
    <name type="scientific">Yoonia algicola</name>
    <dbReference type="NCBI Taxonomy" id="3137368"/>
    <lineage>
        <taxon>Bacteria</taxon>
        <taxon>Pseudomonadati</taxon>
        <taxon>Pseudomonadota</taxon>
        <taxon>Alphaproteobacteria</taxon>
        <taxon>Rhodobacterales</taxon>
        <taxon>Paracoccaceae</taxon>
        <taxon>Yoonia</taxon>
    </lineage>
</organism>
<evidence type="ECO:0000313" key="3">
    <source>
        <dbReference type="EMBL" id="WZU63533.1"/>
    </source>
</evidence>
<keyword evidence="4" id="KW-1185">Reference proteome</keyword>
<protein>
    <submittedName>
        <fullName evidence="3">DUF6732 family protein</fullName>
    </submittedName>
</protein>
<dbReference type="InterPro" id="IPR046619">
    <property type="entry name" value="DUF6732"/>
</dbReference>
<accession>A0AAN0M5N1</accession>
<proteinExistence type="predicted"/>
<dbReference type="Pfam" id="PF20506">
    <property type="entry name" value="DUF6732"/>
    <property type="match status" value="1"/>
</dbReference>